<dbReference type="SMART" id="SM00184">
    <property type="entry name" value="RING"/>
    <property type="match status" value="1"/>
</dbReference>
<evidence type="ECO:0000313" key="18">
    <source>
        <dbReference type="Proteomes" id="UP000593564"/>
    </source>
</evidence>
<sequence length="442" mass="50787">MATAGGSSNDVPDDYFDENKPLWKYYSDEWLHEDQNRVPPHRDEEVTLRRNKMVPQRAEDLVFIHSNLRLLSRRSSQYLQGETKMWDIAGDNFDSLDDIGMLGIANLSLDEPAMEAVLFTDEGEDGGGGEDVCCHTAMPTPHSNLGELVIGSRSRFSGIDKAVIESLPFFRFSSLEGSKQGLECVVCLSEFEDTEVLRLLPKCGHAFHMNCIDNWLESHSSCPLCRYKFDEVELMNCTYTNSLRYTGNPSNLLEDPNLELFVQRSSSRFDLGSSFRKFERPKKDLLVKKHKIIIYDIVYKRRWSDLNSSDLTFLNSEMISIMSSERFSPLNNLTIQVFLLLLTSEGNQSTISRLLSRGEKRSMSETTNLSRFREFSVRNRSGESESSERMRAIWLPIARRTVQWFAGRERSLEGSESERRPSYTKQSQAIYEILFIISRVAY</sequence>
<protein>
    <recommendedName>
        <fullName evidence="4">RING-type E3 ubiquitin transferase</fullName>
        <ecNumber evidence="4">2.3.2.27</ecNumber>
    </recommendedName>
</protein>
<evidence type="ECO:0000256" key="5">
    <source>
        <dbReference type="ARBA" id="ARBA00022679"/>
    </source>
</evidence>
<dbReference type="InterPro" id="IPR001841">
    <property type="entry name" value="Znf_RING"/>
</dbReference>
<comment type="caution">
    <text evidence="17">The sequence shown here is derived from an EMBL/GenBank/DDBJ whole genome shotgun (WGS) entry which is preliminary data.</text>
</comment>
<keyword evidence="10" id="KW-0833">Ubl conjugation pathway</keyword>
<evidence type="ECO:0000256" key="10">
    <source>
        <dbReference type="ARBA" id="ARBA00022786"/>
    </source>
</evidence>
<keyword evidence="8" id="KW-0732">Signal</keyword>
<dbReference type="PANTHER" id="PTHR46539:SF12">
    <property type="entry name" value="E3 UBIQUITIN-PROTEIN LIGASE ATL42-LIKE"/>
    <property type="match status" value="1"/>
</dbReference>
<reference evidence="17 18" key="2">
    <citation type="submission" date="2020-07" db="EMBL/GenBank/DDBJ databases">
        <title>Genome assembly of wild tea tree DASZ reveals pedigree and selection history of tea varieties.</title>
        <authorList>
            <person name="Zhang W."/>
        </authorList>
    </citation>
    <scope>NUCLEOTIDE SEQUENCE [LARGE SCALE GENOMIC DNA]</scope>
    <source>
        <strain evidence="18">cv. G240</strain>
        <tissue evidence="17">Leaf</tissue>
    </source>
</reference>
<dbReference type="Pfam" id="PF13639">
    <property type="entry name" value="zf-RING_2"/>
    <property type="match status" value="1"/>
</dbReference>
<evidence type="ECO:0000256" key="3">
    <source>
        <dbReference type="ARBA" id="ARBA00004906"/>
    </source>
</evidence>
<comment type="pathway">
    <text evidence="3">Protein modification; protein ubiquitination.</text>
</comment>
<evidence type="ECO:0000256" key="12">
    <source>
        <dbReference type="ARBA" id="ARBA00022989"/>
    </source>
</evidence>
<dbReference type="EMBL" id="JACBKZ010000010">
    <property type="protein sequence ID" value="KAF5940225.1"/>
    <property type="molecule type" value="Genomic_DNA"/>
</dbReference>
<name>A0A7J7GJ35_CAMSI</name>
<feature type="domain" description="RING-type" evidence="16">
    <location>
        <begin position="184"/>
        <end position="226"/>
    </location>
</feature>
<keyword evidence="12" id="KW-1133">Transmembrane helix</keyword>
<comment type="catalytic activity">
    <reaction evidence="1">
        <text>S-ubiquitinyl-[E2 ubiquitin-conjugating enzyme]-L-cysteine + [acceptor protein]-L-lysine = [E2 ubiquitin-conjugating enzyme]-L-cysteine + N(6)-ubiquitinyl-[acceptor protein]-L-lysine.</text>
        <dbReference type="EC" id="2.3.2.27"/>
    </reaction>
</comment>
<evidence type="ECO:0000256" key="11">
    <source>
        <dbReference type="ARBA" id="ARBA00022833"/>
    </source>
</evidence>
<dbReference type="Proteomes" id="UP000593564">
    <property type="component" value="Unassembled WGS sequence"/>
</dbReference>
<evidence type="ECO:0000313" key="17">
    <source>
        <dbReference type="EMBL" id="KAF5940225.1"/>
    </source>
</evidence>
<evidence type="ECO:0000256" key="9">
    <source>
        <dbReference type="ARBA" id="ARBA00022771"/>
    </source>
</evidence>
<evidence type="ECO:0000256" key="15">
    <source>
        <dbReference type="PROSITE-ProRule" id="PRU00175"/>
    </source>
</evidence>
<keyword evidence="6" id="KW-0812">Transmembrane</keyword>
<keyword evidence="7" id="KW-0479">Metal-binding</keyword>
<dbReference type="GO" id="GO:0016020">
    <property type="term" value="C:membrane"/>
    <property type="evidence" value="ECO:0007669"/>
    <property type="project" value="UniProtKB-SubCell"/>
</dbReference>
<evidence type="ECO:0000256" key="6">
    <source>
        <dbReference type="ARBA" id="ARBA00022692"/>
    </source>
</evidence>
<evidence type="ECO:0000256" key="2">
    <source>
        <dbReference type="ARBA" id="ARBA00004167"/>
    </source>
</evidence>
<evidence type="ECO:0000256" key="4">
    <source>
        <dbReference type="ARBA" id="ARBA00012483"/>
    </source>
</evidence>
<keyword evidence="5" id="KW-0808">Transferase</keyword>
<keyword evidence="18" id="KW-1185">Reference proteome</keyword>
<keyword evidence="9 15" id="KW-0863">Zinc-finger</keyword>
<organism evidence="17 18">
    <name type="scientific">Camellia sinensis</name>
    <name type="common">Tea plant</name>
    <name type="synonym">Thea sinensis</name>
    <dbReference type="NCBI Taxonomy" id="4442"/>
    <lineage>
        <taxon>Eukaryota</taxon>
        <taxon>Viridiplantae</taxon>
        <taxon>Streptophyta</taxon>
        <taxon>Embryophyta</taxon>
        <taxon>Tracheophyta</taxon>
        <taxon>Spermatophyta</taxon>
        <taxon>Magnoliopsida</taxon>
        <taxon>eudicotyledons</taxon>
        <taxon>Gunneridae</taxon>
        <taxon>Pentapetalae</taxon>
        <taxon>asterids</taxon>
        <taxon>Ericales</taxon>
        <taxon>Theaceae</taxon>
        <taxon>Camellia</taxon>
    </lineage>
</organism>
<dbReference type="EC" id="2.3.2.27" evidence="4"/>
<evidence type="ECO:0000256" key="13">
    <source>
        <dbReference type="ARBA" id="ARBA00023136"/>
    </source>
</evidence>
<dbReference type="GO" id="GO:0061630">
    <property type="term" value="F:ubiquitin protein ligase activity"/>
    <property type="evidence" value="ECO:0007669"/>
    <property type="project" value="UniProtKB-EC"/>
</dbReference>
<dbReference type="Gene3D" id="3.30.40.10">
    <property type="entry name" value="Zinc/RING finger domain, C3HC4 (zinc finger)"/>
    <property type="match status" value="1"/>
</dbReference>
<dbReference type="PROSITE" id="PS50089">
    <property type="entry name" value="ZF_RING_2"/>
    <property type="match status" value="1"/>
</dbReference>
<dbReference type="SUPFAM" id="SSF57850">
    <property type="entry name" value="RING/U-box"/>
    <property type="match status" value="1"/>
</dbReference>
<gene>
    <name evidence="17" type="ORF">HYC85_021392</name>
</gene>
<evidence type="ECO:0000256" key="7">
    <source>
        <dbReference type="ARBA" id="ARBA00022723"/>
    </source>
</evidence>
<dbReference type="CDD" id="cd16461">
    <property type="entry name" value="RING-H2_EL5-like"/>
    <property type="match status" value="1"/>
</dbReference>
<evidence type="ECO:0000256" key="14">
    <source>
        <dbReference type="ARBA" id="ARBA00024209"/>
    </source>
</evidence>
<comment type="similarity">
    <text evidence="14">Belongs to the RING-type zinc finger family. ATL subfamily.</text>
</comment>
<accession>A0A7J7GJ35</accession>
<reference evidence="18" key="1">
    <citation type="journal article" date="2020" name="Nat. Commun.">
        <title>Genome assembly of wild tea tree DASZ reveals pedigree and selection history of tea varieties.</title>
        <authorList>
            <person name="Zhang W."/>
            <person name="Zhang Y."/>
            <person name="Qiu H."/>
            <person name="Guo Y."/>
            <person name="Wan H."/>
            <person name="Zhang X."/>
            <person name="Scossa F."/>
            <person name="Alseekh S."/>
            <person name="Zhang Q."/>
            <person name="Wang P."/>
            <person name="Xu L."/>
            <person name="Schmidt M.H."/>
            <person name="Jia X."/>
            <person name="Li D."/>
            <person name="Zhu A."/>
            <person name="Guo F."/>
            <person name="Chen W."/>
            <person name="Ni D."/>
            <person name="Usadel B."/>
            <person name="Fernie A.R."/>
            <person name="Wen W."/>
        </authorList>
    </citation>
    <scope>NUCLEOTIDE SEQUENCE [LARGE SCALE GENOMIC DNA]</scope>
    <source>
        <strain evidence="18">cv. G240</strain>
    </source>
</reference>
<dbReference type="FunFam" id="3.30.40.10:FF:000285">
    <property type="entry name" value="RING-H2 finger protein ATL43"/>
    <property type="match status" value="1"/>
</dbReference>
<dbReference type="InterPro" id="IPR013083">
    <property type="entry name" value="Znf_RING/FYVE/PHD"/>
</dbReference>
<evidence type="ECO:0000256" key="8">
    <source>
        <dbReference type="ARBA" id="ARBA00022729"/>
    </source>
</evidence>
<dbReference type="PANTHER" id="PTHR46539">
    <property type="entry name" value="E3 UBIQUITIN-PROTEIN LIGASE ATL42"/>
    <property type="match status" value="1"/>
</dbReference>
<evidence type="ECO:0000259" key="16">
    <source>
        <dbReference type="PROSITE" id="PS50089"/>
    </source>
</evidence>
<evidence type="ECO:0000256" key="1">
    <source>
        <dbReference type="ARBA" id="ARBA00000900"/>
    </source>
</evidence>
<comment type="subcellular location">
    <subcellularLocation>
        <location evidence="2">Membrane</location>
        <topology evidence="2">Single-pass membrane protein</topology>
    </subcellularLocation>
</comment>
<dbReference type="AlphaFoldDB" id="A0A7J7GJ35"/>
<keyword evidence="11" id="KW-0862">Zinc</keyword>
<proteinExistence type="inferred from homology"/>
<keyword evidence="13" id="KW-0472">Membrane</keyword>
<dbReference type="GO" id="GO:0008270">
    <property type="term" value="F:zinc ion binding"/>
    <property type="evidence" value="ECO:0007669"/>
    <property type="project" value="UniProtKB-KW"/>
</dbReference>